<dbReference type="Pfam" id="PF18052">
    <property type="entry name" value="Rx_N"/>
    <property type="match status" value="1"/>
</dbReference>
<dbReference type="RefSeq" id="XP_027100350.1">
    <property type="nucleotide sequence ID" value="XM_027244549.1"/>
</dbReference>
<dbReference type="Pfam" id="PF12061">
    <property type="entry name" value="NB-LRR"/>
    <property type="match status" value="1"/>
</dbReference>
<feature type="domain" description="NB-ARC" evidence="13">
    <location>
        <begin position="524"/>
        <end position="698"/>
    </location>
</feature>
<dbReference type="InterPro" id="IPR044974">
    <property type="entry name" value="Disease_R_plants"/>
</dbReference>
<accession>A0A6P6VBM8</accession>
<dbReference type="InterPro" id="IPR027417">
    <property type="entry name" value="P-loop_NTPase"/>
</dbReference>
<feature type="domain" description="Disease resistance R13L4/SHOC-2-like LRR" evidence="17">
    <location>
        <begin position="930"/>
        <end position="1213"/>
    </location>
</feature>
<dbReference type="Gene3D" id="1.20.5.4130">
    <property type="match status" value="1"/>
</dbReference>
<dbReference type="AlphaFoldDB" id="A0A6P6VBM8"/>
<dbReference type="InterPro" id="IPR036388">
    <property type="entry name" value="WH-like_DNA-bd_sf"/>
</dbReference>
<dbReference type="Gene3D" id="1.10.8.430">
    <property type="entry name" value="Helical domain of apoptotic protease-activating factors"/>
    <property type="match status" value="1"/>
</dbReference>
<dbReference type="InterPro" id="IPR058922">
    <property type="entry name" value="WHD_DRP"/>
</dbReference>
<comment type="subcellular location">
    <subcellularLocation>
        <location evidence="3">Cytoplasm</location>
    </subcellularLocation>
    <subcellularLocation>
        <location evidence="2">Membrane</location>
        <topology evidence="2">Peripheral membrane protein</topology>
    </subcellularLocation>
</comment>
<dbReference type="GO" id="GO:0005524">
    <property type="term" value="F:ATP binding"/>
    <property type="evidence" value="ECO:0007669"/>
    <property type="project" value="UniProtKB-KW"/>
</dbReference>
<evidence type="ECO:0000256" key="5">
    <source>
        <dbReference type="ARBA" id="ARBA00022490"/>
    </source>
</evidence>
<reference evidence="19 20" key="2">
    <citation type="submission" date="2025-04" db="UniProtKB">
        <authorList>
            <consortium name="RefSeq"/>
        </authorList>
    </citation>
    <scope>IDENTIFICATION</scope>
    <source>
        <tissue evidence="19 20">Leaves</tissue>
    </source>
</reference>
<comment type="function">
    <text evidence="1">Confers resistance to late blight (Phytophthora infestans) races carrying the avirulence gene Avr1. Resistance proteins guard the plant against pathogens that contain an appropriate avirulence protein via an indirect interaction with this avirulence protein. That triggers a defense system including the hypersensitive response, which restricts the pathogen growth.</text>
</comment>
<dbReference type="GO" id="GO:0043531">
    <property type="term" value="F:ADP binding"/>
    <property type="evidence" value="ECO:0007669"/>
    <property type="project" value="InterPro"/>
</dbReference>
<organism evidence="18 19">
    <name type="scientific">Coffea arabica</name>
    <name type="common">Arabian coffee</name>
    <dbReference type="NCBI Taxonomy" id="13443"/>
    <lineage>
        <taxon>Eukaryota</taxon>
        <taxon>Viridiplantae</taxon>
        <taxon>Streptophyta</taxon>
        <taxon>Embryophyta</taxon>
        <taxon>Tracheophyta</taxon>
        <taxon>Spermatophyta</taxon>
        <taxon>Magnoliopsida</taxon>
        <taxon>eudicotyledons</taxon>
        <taxon>Gunneridae</taxon>
        <taxon>Pentapetalae</taxon>
        <taxon>asterids</taxon>
        <taxon>lamiids</taxon>
        <taxon>Gentianales</taxon>
        <taxon>Rubiaceae</taxon>
        <taxon>Ixoroideae</taxon>
        <taxon>Gardenieae complex</taxon>
        <taxon>Bertiereae - Coffeeae clade</taxon>
        <taxon>Coffeeae</taxon>
        <taxon>Coffea</taxon>
    </lineage>
</organism>
<dbReference type="PANTHER" id="PTHR23155">
    <property type="entry name" value="DISEASE RESISTANCE PROTEIN RP"/>
    <property type="match status" value="1"/>
</dbReference>
<name>A0A6P6VBM8_COFAR</name>
<dbReference type="InterPro" id="IPR038005">
    <property type="entry name" value="RX-like_CC"/>
</dbReference>
<dbReference type="GO" id="GO:0016020">
    <property type="term" value="C:membrane"/>
    <property type="evidence" value="ECO:0007669"/>
    <property type="project" value="UniProtKB-SubCell"/>
</dbReference>
<dbReference type="Gene3D" id="3.40.50.300">
    <property type="entry name" value="P-loop containing nucleotide triphosphate hydrolases"/>
    <property type="match status" value="1"/>
</dbReference>
<evidence type="ECO:0000256" key="6">
    <source>
        <dbReference type="ARBA" id="ARBA00022614"/>
    </source>
</evidence>
<dbReference type="GO" id="GO:0005737">
    <property type="term" value="C:cytoplasm"/>
    <property type="evidence" value="ECO:0007669"/>
    <property type="project" value="UniProtKB-SubCell"/>
</dbReference>
<evidence type="ECO:0000313" key="20">
    <source>
        <dbReference type="RefSeq" id="XP_027100350.1"/>
    </source>
</evidence>
<dbReference type="GeneID" id="113719338"/>
<feature type="domain" description="Late blight resistance protein R1A-like N-terminal" evidence="14">
    <location>
        <begin position="106"/>
        <end position="257"/>
    </location>
</feature>
<evidence type="ECO:0000256" key="1">
    <source>
        <dbReference type="ARBA" id="ARBA00002074"/>
    </source>
</evidence>
<proteinExistence type="inferred from homology"/>
<dbReference type="CDD" id="cd14798">
    <property type="entry name" value="RX-CC_like"/>
    <property type="match status" value="1"/>
</dbReference>
<gene>
    <name evidence="19 20" type="primary">LOC113719338</name>
</gene>
<evidence type="ECO:0000313" key="19">
    <source>
        <dbReference type="RefSeq" id="XP_027100349.1"/>
    </source>
</evidence>
<keyword evidence="11" id="KW-0067">ATP-binding</keyword>
<keyword evidence="7" id="KW-0381">Hypersensitive response</keyword>
<keyword evidence="12" id="KW-0175">Coiled coil</keyword>
<dbReference type="Proteomes" id="UP001652660">
    <property type="component" value="Chromosome 11c"/>
</dbReference>
<evidence type="ECO:0000259" key="15">
    <source>
        <dbReference type="Pfam" id="PF18052"/>
    </source>
</evidence>
<dbReference type="Pfam" id="PF23559">
    <property type="entry name" value="WHD_DRP"/>
    <property type="match status" value="1"/>
</dbReference>
<keyword evidence="10" id="KW-0611">Plant defense</keyword>
<dbReference type="InterPro" id="IPR032675">
    <property type="entry name" value="LRR_dom_sf"/>
</dbReference>
<dbReference type="Gene3D" id="3.80.10.10">
    <property type="entry name" value="Ribonuclease Inhibitor"/>
    <property type="match status" value="1"/>
</dbReference>
<keyword evidence="8" id="KW-0677">Repeat</keyword>
<evidence type="ECO:0000259" key="14">
    <source>
        <dbReference type="Pfam" id="PF12061"/>
    </source>
</evidence>
<dbReference type="GO" id="GO:0051607">
    <property type="term" value="P:defense response to virus"/>
    <property type="evidence" value="ECO:0007669"/>
    <property type="project" value="UniProtKB-ARBA"/>
</dbReference>
<keyword evidence="6" id="KW-0433">Leucine-rich repeat</keyword>
<feature type="domain" description="Disease resistance N-terminal" evidence="15">
    <location>
        <begin position="383"/>
        <end position="459"/>
    </location>
</feature>
<dbReference type="InterPro" id="IPR042197">
    <property type="entry name" value="Apaf_helical"/>
</dbReference>
<dbReference type="PRINTS" id="PR00364">
    <property type="entry name" value="DISEASERSIST"/>
</dbReference>
<evidence type="ECO:0000256" key="12">
    <source>
        <dbReference type="ARBA" id="ARBA00023054"/>
    </source>
</evidence>
<feature type="domain" description="Disease resistance protein winged helix" evidence="16">
    <location>
        <begin position="779"/>
        <end position="848"/>
    </location>
</feature>
<dbReference type="InterPro" id="IPR041118">
    <property type="entry name" value="Rx_N"/>
</dbReference>
<protein>
    <submittedName>
        <fullName evidence="19 20">Late blight resistance protein homolog R1A-3</fullName>
    </submittedName>
</protein>
<dbReference type="GO" id="GO:0009626">
    <property type="term" value="P:plant-type hypersensitive response"/>
    <property type="evidence" value="ECO:0007669"/>
    <property type="project" value="UniProtKB-KW"/>
</dbReference>
<evidence type="ECO:0000256" key="10">
    <source>
        <dbReference type="ARBA" id="ARBA00022821"/>
    </source>
</evidence>
<dbReference type="InterPro" id="IPR055414">
    <property type="entry name" value="LRR_R13L4/SHOC2-like"/>
</dbReference>
<evidence type="ECO:0000256" key="7">
    <source>
        <dbReference type="ARBA" id="ARBA00022667"/>
    </source>
</evidence>
<dbReference type="FunFam" id="3.40.50.300:FF:001091">
    <property type="entry name" value="Probable disease resistance protein At1g61300"/>
    <property type="match status" value="1"/>
</dbReference>
<keyword evidence="18" id="KW-1185">Reference proteome</keyword>
<evidence type="ECO:0000256" key="4">
    <source>
        <dbReference type="ARBA" id="ARBA00008894"/>
    </source>
</evidence>
<evidence type="ECO:0000259" key="16">
    <source>
        <dbReference type="Pfam" id="PF23559"/>
    </source>
</evidence>
<keyword evidence="9" id="KW-0547">Nucleotide-binding</keyword>
<dbReference type="PANTHER" id="PTHR23155:SF1152">
    <property type="entry name" value="AAA+ ATPASE DOMAIN-CONTAINING PROTEIN"/>
    <property type="match status" value="1"/>
</dbReference>
<evidence type="ECO:0000256" key="2">
    <source>
        <dbReference type="ARBA" id="ARBA00004170"/>
    </source>
</evidence>
<dbReference type="FunFam" id="1.10.10.10:FF:000322">
    <property type="entry name" value="Probable disease resistance protein At1g63360"/>
    <property type="match status" value="1"/>
</dbReference>
<evidence type="ECO:0000256" key="8">
    <source>
        <dbReference type="ARBA" id="ARBA00022737"/>
    </source>
</evidence>
<dbReference type="RefSeq" id="XP_027100349.1">
    <property type="nucleotide sequence ID" value="XM_027244548.1"/>
</dbReference>
<keyword evidence="5" id="KW-0963">Cytoplasm</keyword>
<evidence type="ECO:0000256" key="9">
    <source>
        <dbReference type="ARBA" id="ARBA00022741"/>
    </source>
</evidence>
<dbReference type="Pfam" id="PF00931">
    <property type="entry name" value="NB-ARC"/>
    <property type="match status" value="1"/>
</dbReference>
<evidence type="ECO:0000256" key="3">
    <source>
        <dbReference type="ARBA" id="ARBA00004496"/>
    </source>
</evidence>
<evidence type="ECO:0000256" key="11">
    <source>
        <dbReference type="ARBA" id="ARBA00022840"/>
    </source>
</evidence>
<evidence type="ECO:0000313" key="18">
    <source>
        <dbReference type="Proteomes" id="UP001652660"/>
    </source>
</evidence>
<evidence type="ECO:0000259" key="17">
    <source>
        <dbReference type="Pfam" id="PF23598"/>
    </source>
</evidence>
<dbReference type="OrthoDB" id="644366at2759"/>
<evidence type="ECO:0000259" key="13">
    <source>
        <dbReference type="Pfam" id="PF00931"/>
    </source>
</evidence>
<dbReference type="InterPro" id="IPR002182">
    <property type="entry name" value="NB-ARC"/>
</dbReference>
<dbReference type="SUPFAM" id="SSF52058">
    <property type="entry name" value="L domain-like"/>
    <property type="match status" value="1"/>
</dbReference>
<dbReference type="Pfam" id="PF23598">
    <property type="entry name" value="LRR_14"/>
    <property type="match status" value="1"/>
</dbReference>
<reference evidence="18" key="1">
    <citation type="journal article" date="2025" name="Foods">
        <title>Unveiling the Microbial Signatures of Arabica Coffee Cherries: Insights into Ripeness Specific Diversity, Functional Traits, and Implications for Quality and Safety.</title>
        <authorList>
            <consortium name="RefSeq"/>
            <person name="Tenea G.N."/>
            <person name="Cifuentes V."/>
            <person name="Reyes P."/>
            <person name="Cevallos-Vallejos M."/>
        </authorList>
    </citation>
    <scope>NUCLEOTIDE SEQUENCE [LARGE SCALE GENOMIC DNA]</scope>
</reference>
<dbReference type="InterPro" id="IPR021929">
    <property type="entry name" value="R1A-like_N"/>
</dbReference>
<dbReference type="SUPFAM" id="SSF52540">
    <property type="entry name" value="P-loop containing nucleoside triphosphate hydrolases"/>
    <property type="match status" value="1"/>
</dbReference>
<dbReference type="Gene3D" id="1.10.10.10">
    <property type="entry name" value="Winged helix-like DNA-binding domain superfamily/Winged helix DNA-binding domain"/>
    <property type="match status" value="1"/>
</dbReference>
<comment type="similarity">
    <text evidence="4">Belongs to the disease resistance NB-LRR family.</text>
</comment>
<sequence length="1250" mass="142544">MNRASIDSVTDQLSRLLCLPNLPLHMKQQIQSLQLELRFVKMFCCCLKNWMAAADHENMHLGSVRNSTEGTVEASGKGLYNAGYRAIIGKDFKDWELLASNMLREVEKCKPTIRETAVSLFDLSSQFIAFRAVDEILDFIDTILMNLKDLVSLKDEVIIGSVKEQIEALEGKLRFLRNFVDFAARRCSKQDRMEDFLTTHVQAWARNSACLSLLCWTDSMNKDKEPQRNAMLPQLLLKIMPCSQAVAEMYLELLKSTPSDTLLMGEIVSGFVDSLLGNAGISLKVDLAILREGLLFALTFLVDPPKESARKTEFADMVESLVISVICSLHVAQTEDGTTKARNDNLSDFLEKIEKLKAEVWELFIAMPNSSESNFPRTNGMGFIDFLMGNLNDMMQYKANHIPFAEHKVMAVLEELSCFRSFLQDAENVQNDYQEVNALQTRIINLAYQVENVMNSCAISGIPIWHQIICFSDIQEEIKFCGTEIMTMKQKYNIGKQIAVTTSKLAHSSRGNNSKFDEDVVGFKDEANQIIDLLTSGSKNREIVSIVGMPGVGKTTLARKIYNDPSTTSYFHELAWCYVSQVYTSRDLLLAILKCLSVSIDDVKLSKMSNEDLEEQLRRCLLKQRYLVVMDDIWDIKAWNVVKQSLPDDGNRSRIIFTTQNHHLISDDEGSGKTYLLSPLIEEKPWEFLQEKIFHKDACPQELLEIGKRIVEHCEGLPLAITVIAGLLAKEKKNVGWWKQVEASLSSDSTTKGYMGAIELSYKHLMDYLKPCFLYFGAFRKGEVIGARKLTLLWNAEGFVNRNQRSCFEVVAKEYLKELNDRSLVIVSERSFNGGIKACRLHDLLHKFCSKKAKDEKFLHVLERSEDSDHILNPVKHDQYRLCIHAESTASGSLKPACQRVSSLLFFRKRDGYFYDDDDSYASNFSPDFLESCKLIKVLDLKSVYLHSGFPKEIVSMVHLRYVSIGGSFTEVPASIANLWNLETFVVASTKTIYLPDTFWRMKNLKHVDVSEMAIISLGEYEVEDSCQMDNVETFSSLAFTQGGNTEKLLRRFRRLRKLKCEIVESKKCRRKGIQFPALASLEDLESLKVSTNGSHDQVFYSWMRIQFQAFNFPTKLKKLTLCKLGLPWTAISTIGELLHLEVLKLREGAFRGQRWDVGDEEFLELKFLELSNMDVVLWKASYTPFPKLEQLVIEDCSDLEEIPFSFSEIEGLKLIQLRRCSYDVEDSAQQILQEQRDSGNPEFDVLILH</sequence>